<dbReference type="InterPro" id="IPR009000">
    <property type="entry name" value="Transl_B-barrel_sf"/>
</dbReference>
<evidence type="ECO:0000256" key="1">
    <source>
        <dbReference type="ARBA" id="ARBA00008226"/>
    </source>
</evidence>
<evidence type="ECO:0000256" key="11">
    <source>
        <dbReference type="HAMAP-Rule" id="MF_00036"/>
    </source>
</evidence>
<feature type="domain" description="Alanyl-transfer RNA synthetases family profile" evidence="12">
    <location>
        <begin position="1"/>
        <end position="725"/>
    </location>
</feature>
<evidence type="ECO:0000256" key="8">
    <source>
        <dbReference type="ARBA" id="ARBA00022884"/>
    </source>
</evidence>
<dbReference type="InterPro" id="IPR003156">
    <property type="entry name" value="DHHA1_dom"/>
</dbReference>
<dbReference type="Gene3D" id="2.40.30.130">
    <property type="match status" value="1"/>
</dbReference>
<evidence type="ECO:0000313" key="14">
    <source>
        <dbReference type="Proteomes" id="UP001597546"/>
    </source>
</evidence>
<dbReference type="SUPFAM" id="SSF55186">
    <property type="entry name" value="ThrRS/AlaRS common domain"/>
    <property type="match status" value="1"/>
</dbReference>
<keyword evidence="5 11" id="KW-0547">Nucleotide-binding</keyword>
<keyword evidence="10 11" id="KW-0030">Aminoacyl-tRNA synthetase</keyword>
<dbReference type="InterPro" id="IPR018162">
    <property type="entry name" value="Ala-tRNA-ligase_IIc_anticod-bd"/>
</dbReference>
<evidence type="ECO:0000256" key="5">
    <source>
        <dbReference type="ARBA" id="ARBA00022741"/>
    </source>
</evidence>
<evidence type="ECO:0000259" key="12">
    <source>
        <dbReference type="PROSITE" id="PS50860"/>
    </source>
</evidence>
<evidence type="ECO:0000256" key="7">
    <source>
        <dbReference type="ARBA" id="ARBA00022840"/>
    </source>
</evidence>
<dbReference type="InterPro" id="IPR018164">
    <property type="entry name" value="Ala-tRNA-synth_IIc_N"/>
</dbReference>
<evidence type="ECO:0000313" key="13">
    <source>
        <dbReference type="EMBL" id="MFD2733022.1"/>
    </source>
</evidence>
<feature type="binding site" evidence="11">
    <location>
        <position position="582"/>
    </location>
    <ligand>
        <name>Zn(2+)</name>
        <dbReference type="ChEBI" id="CHEBI:29105"/>
    </ligand>
</feature>
<keyword evidence="3 11" id="KW-0436">Ligase</keyword>
<dbReference type="InterPro" id="IPR018165">
    <property type="entry name" value="Ala-tRNA-synth_IIc_core"/>
</dbReference>
<dbReference type="GO" id="GO:0004813">
    <property type="term" value="F:alanine-tRNA ligase activity"/>
    <property type="evidence" value="ECO:0007669"/>
    <property type="project" value="UniProtKB-EC"/>
</dbReference>
<evidence type="ECO:0000256" key="6">
    <source>
        <dbReference type="ARBA" id="ARBA00022833"/>
    </source>
</evidence>
<protein>
    <recommendedName>
        <fullName evidence="11">Alanine--tRNA ligase</fullName>
        <ecNumber evidence="11">6.1.1.7</ecNumber>
    </recommendedName>
    <alternativeName>
        <fullName evidence="11">Alanyl-tRNA synthetase</fullName>
        <shortName evidence="11">AlaRS</shortName>
    </alternativeName>
</protein>
<keyword evidence="7 11" id="KW-0067">ATP-binding</keyword>
<proteinExistence type="inferred from homology"/>
<dbReference type="Gene3D" id="3.30.930.10">
    <property type="entry name" value="Bira Bifunctional Protein, Domain 2"/>
    <property type="match status" value="1"/>
</dbReference>
<name>A0ABW5TW32_9SPHI</name>
<dbReference type="Gene3D" id="3.30.54.20">
    <property type="match status" value="1"/>
</dbReference>
<dbReference type="SUPFAM" id="SSF50447">
    <property type="entry name" value="Translation proteins"/>
    <property type="match status" value="1"/>
</dbReference>
<keyword evidence="9 11" id="KW-0648">Protein biosynthesis</keyword>
<dbReference type="NCBIfam" id="TIGR00344">
    <property type="entry name" value="alaS"/>
    <property type="match status" value="1"/>
</dbReference>
<dbReference type="EC" id="6.1.1.7" evidence="11"/>
<dbReference type="RefSeq" id="WP_379041643.1">
    <property type="nucleotide sequence ID" value="NZ_JBHSKW010000016.1"/>
</dbReference>
<evidence type="ECO:0000256" key="9">
    <source>
        <dbReference type="ARBA" id="ARBA00022917"/>
    </source>
</evidence>
<dbReference type="PRINTS" id="PR00980">
    <property type="entry name" value="TRNASYNTHALA"/>
</dbReference>
<gene>
    <name evidence="11 13" type="primary">alaS</name>
    <name evidence="13" type="ORF">ACFSSE_15030</name>
</gene>
<keyword evidence="6 11" id="KW-0862">Zinc</keyword>
<feature type="binding site" evidence="11">
    <location>
        <position position="578"/>
    </location>
    <ligand>
        <name>Zn(2+)</name>
        <dbReference type="ChEBI" id="CHEBI:29105"/>
    </ligand>
</feature>
<dbReference type="InterPro" id="IPR002318">
    <property type="entry name" value="Ala-tRNA-lgiase_IIc"/>
</dbReference>
<dbReference type="EMBL" id="JBHULV010000051">
    <property type="protein sequence ID" value="MFD2733022.1"/>
    <property type="molecule type" value="Genomic_DNA"/>
</dbReference>
<dbReference type="InterPro" id="IPR023033">
    <property type="entry name" value="Ala_tRNA_ligase_euk/bac"/>
</dbReference>
<dbReference type="PROSITE" id="PS50860">
    <property type="entry name" value="AA_TRNA_LIGASE_II_ALA"/>
    <property type="match status" value="1"/>
</dbReference>
<evidence type="ECO:0000256" key="2">
    <source>
        <dbReference type="ARBA" id="ARBA00022555"/>
    </source>
</evidence>
<comment type="subcellular location">
    <subcellularLocation>
        <location evidence="11">Cytoplasm</location>
    </subcellularLocation>
</comment>
<comment type="cofactor">
    <cofactor evidence="11">
        <name>Zn(2+)</name>
        <dbReference type="ChEBI" id="CHEBI:29105"/>
    </cofactor>
    <text evidence="11">Binds 1 zinc ion per subunit.</text>
</comment>
<keyword evidence="8 11" id="KW-0694">RNA-binding</keyword>
<dbReference type="Proteomes" id="UP001597546">
    <property type="component" value="Unassembled WGS sequence"/>
</dbReference>
<dbReference type="CDD" id="cd00673">
    <property type="entry name" value="AlaRS_core"/>
    <property type="match status" value="1"/>
</dbReference>
<dbReference type="Pfam" id="PF07973">
    <property type="entry name" value="tRNA_SAD"/>
    <property type="match status" value="1"/>
</dbReference>
<dbReference type="PANTHER" id="PTHR11777:SF9">
    <property type="entry name" value="ALANINE--TRNA LIGASE, CYTOPLASMIC"/>
    <property type="match status" value="1"/>
</dbReference>
<keyword evidence="4 11" id="KW-0479">Metal-binding</keyword>
<comment type="domain">
    <text evidence="11">Consists of three domains; the N-terminal catalytic domain, the editing domain and the C-terminal C-Ala domain. The editing domain removes incorrectly charged amino acids, while the C-Ala domain, along with tRNA(Ala), serves as a bridge to cooperatively bring together the editing and aminoacylation centers thus stimulating deacylation of misacylated tRNAs.</text>
</comment>
<comment type="caution">
    <text evidence="13">The sequence shown here is derived from an EMBL/GenBank/DDBJ whole genome shotgun (WGS) entry which is preliminary data.</text>
</comment>
<reference evidence="14" key="1">
    <citation type="journal article" date="2019" name="Int. J. Syst. Evol. Microbiol.">
        <title>The Global Catalogue of Microorganisms (GCM) 10K type strain sequencing project: providing services to taxonomists for standard genome sequencing and annotation.</title>
        <authorList>
            <consortium name="The Broad Institute Genomics Platform"/>
            <consortium name="The Broad Institute Genome Sequencing Center for Infectious Disease"/>
            <person name="Wu L."/>
            <person name="Ma J."/>
        </authorList>
    </citation>
    <scope>NUCLEOTIDE SEQUENCE [LARGE SCALE GENOMIC DNA]</scope>
    <source>
        <strain evidence="14">KCTC 42456</strain>
    </source>
</reference>
<feature type="binding site" evidence="11">
    <location>
        <position position="686"/>
    </location>
    <ligand>
        <name>Zn(2+)</name>
        <dbReference type="ChEBI" id="CHEBI:29105"/>
    </ligand>
</feature>
<dbReference type="PANTHER" id="PTHR11777">
    <property type="entry name" value="ALANYL-TRNA SYNTHETASE"/>
    <property type="match status" value="1"/>
</dbReference>
<evidence type="ECO:0000256" key="4">
    <source>
        <dbReference type="ARBA" id="ARBA00022723"/>
    </source>
</evidence>
<accession>A0ABW5TW32</accession>
<dbReference type="InterPro" id="IPR050058">
    <property type="entry name" value="Ala-tRNA_ligase"/>
</dbReference>
<feature type="binding site" evidence="11">
    <location>
        <position position="682"/>
    </location>
    <ligand>
        <name>Zn(2+)</name>
        <dbReference type="ChEBI" id="CHEBI:29105"/>
    </ligand>
</feature>
<comment type="function">
    <text evidence="11">Catalyzes the attachment of alanine to tRNA(Ala) in a two-step reaction: alanine is first activated by ATP to form Ala-AMP and then transferred to the acceptor end of tRNA(Ala). Also edits incorrectly charged Ser-tRNA(Ala) and Gly-tRNA(Ala) via its editing domain.</text>
</comment>
<dbReference type="InterPro" id="IPR045864">
    <property type="entry name" value="aa-tRNA-synth_II/BPL/LPL"/>
</dbReference>
<evidence type="ECO:0000256" key="10">
    <source>
        <dbReference type="ARBA" id="ARBA00023146"/>
    </source>
</evidence>
<dbReference type="Gene3D" id="3.10.310.40">
    <property type="match status" value="1"/>
</dbReference>
<comment type="similarity">
    <text evidence="1 11">Belongs to the class-II aminoacyl-tRNA synthetase family.</text>
</comment>
<dbReference type="Gene3D" id="3.30.980.10">
    <property type="entry name" value="Threonyl-trna Synthetase, Chain A, domain 2"/>
    <property type="match status" value="1"/>
</dbReference>
<dbReference type="SUPFAM" id="SSF55681">
    <property type="entry name" value="Class II aaRS and biotin synthetases"/>
    <property type="match status" value="1"/>
</dbReference>
<organism evidence="13 14">
    <name type="scientific">Pedobacter alpinus</name>
    <dbReference type="NCBI Taxonomy" id="1590643"/>
    <lineage>
        <taxon>Bacteria</taxon>
        <taxon>Pseudomonadati</taxon>
        <taxon>Bacteroidota</taxon>
        <taxon>Sphingobacteriia</taxon>
        <taxon>Sphingobacteriales</taxon>
        <taxon>Sphingobacteriaceae</taxon>
        <taxon>Pedobacter</taxon>
    </lineage>
</organism>
<keyword evidence="2 11" id="KW-0820">tRNA-binding</keyword>
<dbReference type="InterPro" id="IPR018163">
    <property type="entry name" value="Thr/Ala-tRNA-synth_IIc_edit"/>
</dbReference>
<dbReference type="HAMAP" id="MF_00036_B">
    <property type="entry name" value="Ala_tRNA_synth_B"/>
    <property type="match status" value="1"/>
</dbReference>
<evidence type="ECO:0000256" key="3">
    <source>
        <dbReference type="ARBA" id="ARBA00022598"/>
    </source>
</evidence>
<sequence>MTAQQIRQQFLDFFKSKEHQIVSSAPIVVKNDPTLMFTNAGMNQFKDLFLGEATIKYLRVADTQRCLRVSGKHNDLEEVGIDTYHHTMFEMLGNWSFGDYFKKDAIAWSWELLTAVYQLPKNRLYVTIFEGDDKEGLPKDQEAFDFWKQFVDEDKILLGNKKDNFWEMGETGPCGPCSEIHFDSRPDEERSQIEGATLVNADHPQVIEIWNNVFMQFNRLKDGSLKTLPAQHVDTGMGFERLVRVIQNKTSNYDTDVFQPMIQFIAEKSGIAYGKEEKTDIAMRVMSDHIRAIAFAIADGQLPSNNKAGYVIRRILRRAVRYAYQYLNLKEPFLNQLVPLLADQFKGVFDELYSQKDFVQKVVLEEENSFLRTLEKGISRFEGIITDGFTGVHHFENEKAISIDERLTDTVSGNFAFELYDTFGFPIDLTELMAREKGLEVDMQGFETELQKQKERSRAATAVDTEDWIKVTVGDEVEFVGYDDLEIHAHILKYRKVTAKGKEQYQLVLDRTPFYAESGGQVGDAGLLIGEGEEIKITDTKKENGLFIHFVDALPKNLEANFVARVDSQKRMLTENNHSATHLLHAALKMVLGSHVNQKGSLVNENVLRFDFSHFSKVTDEELKKIEGIVNEKIRENIALKEERNVPYQQALDSGVTALFGEKYGDFVRVITFQDGYSKELCGGTHVPTTGQIGYFKIVSESAVAAGVRRIEAITAIKAETFINEQDELLKSLKEILKKPTDLAKTVEALVEENNKLKKEVEKAVLAKASGLKDELKAKVENINGINFIAEMVALPNAEAIKNVAYQLKDVVENLYVVLAANIDDKPLLTVMISENLIKEKGMNAGNIVRELAKEIQGGGGGQPFFATAGGKNVEGLIAALTKAKSFIV</sequence>
<dbReference type="SMART" id="SM00863">
    <property type="entry name" value="tRNA_SAD"/>
    <property type="match status" value="1"/>
</dbReference>
<dbReference type="SUPFAM" id="SSF101353">
    <property type="entry name" value="Putative anticodon-binding domain of alanyl-tRNA synthetase (AlaRS)"/>
    <property type="match status" value="1"/>
</dbReference>
<dbReference type="InterPro" id="IPR012947">
    <property type="entry name" value="tRNA_SAD"/>
</dbReference>
<keyword evidence="11" id="KW-0963">Cytoplasm</keyword>
<comment type="catalytic activity">
    <reaction evidence="11">
        <text>tRNA(Ala) + L-alanine + ATP = L-alanyl-tRNA(Ala) + AMP + diphosphate</text>
        <dbReference type="Rhea" id="RHEA:12540"/>
        <dbReference type="Rhea" id="RHEA-COMP:9657"/>
        <dbReference type="Rhea" id="RHEA-COMP:9923"/>
        <dbReference type="ChEBI" id="CHEBI:30616"/>
        <dbReference type="ChEBI" id="CHEBI:33019"/>
        <dbReference type="ChEBI" id="CHEBI:57972"/>
        <dbReference type="ChEBI" id="CHEBI:78442"/>
        <dbReference type="ChEBI" id="CHEBI:78497"/>
        <dbReference type="ChEBI" id="CHEBI:456215"/>
        <dbReference type="EC" id="6.1.1.7"/>
    </reaction>
</comment>
<dbReference type="Pfam" id="PF01411">
    <property type="entry name" value="tRNA-synt_2c"/>
    <property type="match status" value="1"/>
</dbReference>
<keyword evidence="14" id="KW-1185">Reference proteome</keyword>
<dbReference type="Pfam" id="PF02272">
    <property type="entry name" value="DHHA1"/>
    <property type="match status" value="1"/>
</dbReference>